<evidence type="ECO:0000256" key="1">
    <source>
        <dbReference type="ARBA" id="ARBA00023125"/>
    </source>
</evidence>
<evidence type="ECO:0000259" key="3">
    <source>
        <dbReference type="PROSITE" id="PS50937"/>
    </source>
</evidence>
<protein>
    <submittedName>
        <fullName evidence="4">MerR family transcriptional regulator</fullName>
    </submittedName>
</protein>
<dbReference type="Pfam" id="PF13411">
    <property type="entry name" value="MerR_1"/>
    <property type="match status" value="1"/>
</dbReference>
<dbReference type="SUPFAM" id="SSF46955">
    <property type="entry name" value="Putative DNA-binding domain"/>
    <property type="match status" value="1"/>
</dbReference>
<dbReference type="PROSITE" id="PS50937">
    <property type="entry name" value="HTH_MERR_2"/>
    <property type="match status" value="1"/>
</dbReference>
<dbReference type="Proteomes" id="UP001596122">
    <property type="component" value="Unassembled WGS sequence"/>
</dbReference>
<gene>
    <name evidence="4" type="ORF">ACFPJ6_04365</name>
</gene>
<dbReference type="Pfam" id="PF06445">
    <property type="entry name" value="GyrI-like"/>
    <property type="match status" value="1"/>
</dbReference>
<sequence>MTKDQAGLVPIGRFSAMSRLSVKALRLYDELGLLPPAAVDPLSGYRYYHAAQANRAEAIRVLRALEVPLDEIAELLACDDVDLVSKHLERHRERLQQRLADQERMLRFLARLIDRKEGVMPYEITVQEVPGQPVAALRCRTDLAGIGAALGEAFRVVAGAVASSGAQPAGAPFVVYHDVIDETSAGDIEVCVPVPPATAPPAPADEGAVRWRTTAGGPVARTLHRGPYAEIAPAYHSLEGWMRENGHRPAGPPREVYLNDPATTLPEDLLTEVQWPVSHAR</sequence>
<dbReference type="Gene3D" id="1.10.1660.10">
    <property type="match status" value="1"/>
</dbReference>
<feature type="coiled-coil region" evidence="2">
    <location>
        <begin position="85"/>
        <end position="112"/>
    </location>
</feature>
<keyword evidence="2" id="KW-0175">Coiled coil</keyword>
<evidence type="ECO:0000313" key="5">
    <source>
        <dbReference type="Proteomes" id="UP001596122"/>
    </source>
</evidence>
<dbReference type="InterPro" id="IPR011256">
    <property type="entry name" value="Reg_factor_effector_dom_sf"/>
</dbReference>
<organism evidence="4 5">
    <name type="scientific">Aquipuribacter nitratireducens</name>
    <dbReference type="NCBI Taxonomy" id="650104"/>
    <lineage>
        <taxon>Bacteria</taxon>
        <taxon>Bacillati</taxon>
        <taxon>Actinomycetota</taxon>
        <taxon>Actinomycetes</taxon>
        <taxon>Micrococcales</taxon>
        <taxon>Intrasporangiaceae</taxon>
        <taxon>Aquipuribacter</taxon>
    </lineage>
</organism>
<accession>A0ABW0GJB8</accession>
<reference evidence="5" key="1">
    <citation type="journal article" date="2019" name="Int. J. Syst. Evol. Microbiol.">
        <title>The Global Catalogue of Microorganisms (GCM) 10K type strain sequencing project: providing services to taxonomists for standard genome sequencing and annotation.</title>
        <authorList>
            <consortium name="The Broad Institute Genomics Platform"/>
            <consortium name="The Broad Institute Genome Sequencing Center for Infectious Disease"/>
            <person name="Wu L."/>
            <person name="Ma J."/>
        </authorList>
    </citation>
    <scope>NUCLEOTIDE SEQUENCE [LARGE SCALE GENOMIC DNA]</scope>
    <source>
        <strain evidence="5">CCUG 43114</strain>
    </source>
</reference>
<dbReference type="InterPro" id="IPR009061">
    <property type="entry name" value="DNA-bd_dom_put_sf"/>
</dbReference>
<dbReference type="PROSITE" id="PS00552">
    <property type="entry name" value="HTH_MERR_1"/>
    <property type="match status" value="1"/>
</dbReference>
<dbReference type="SMART" id="SM00422">
    <property type="entry name" value="HTH_MERR"/>
    <property type="match status" value="1"/>
</dbReference>
<dbReference type="CDD" id="cd01107">
    <property type="entry name" value="HTH_BmrR"/>
    <property type="match status" value="1"/>
</dbReference>
<dbReference type="InterPro" id="IPR047057">
    <property type="entry name" value="MerR_fam"/>
</dbReference>
<dbReference type="RefSeq" id="WP_340271410.1">
    <property type="nucleotide sequence ID" value="NZ_JBBEOG010000011.1"/>
</dbReference>
<dbReference type="InterPro" id="IPR029442">
    <property type="entry name" value="GyrI-like"/>
</dbReference>
<evidence type="ECO:0000256" key="2">
    <source>
        <dbReference type="SAM" id="Coils"/>
    </source>
</evidence>
<feature type="domain" description="HTH merR-type" evidence="3">
    <location>
        <begin position="8"/>
        <end position="78"/>
    </location>
</feature>
<dbReference type="SMART" id="SM00871">
    <property type="entry name" value="AraC_E_bind"/>
    <property type="match status" value="1"/>
</dbReference>
<evidence type="ECO:0000313" key="4">
    <source>
        <dbReference type="EMBL" id="MFC5380018.1"/>
    </source>
</evidence>
<keyword evidence="5" id="KW-1185">Reference proteome</keyword>
<dbReference type="InterPro" id="IPR000551">
    <property type="entry name" value="MerR-type_HTH_dom"/>
</dbReference>
<dbReference type="EMBL" id="JBHSLD010000004">
    <property type="protein sequence ID" value="MFC5380018.1"/>
    <property type="molecule type" value="Genomic_DNA"/>
</dbReference>
<dbReference type="PANTHER" id="PTHR30204:SF97">
    <property type="entry name" value="MERR FAMILY REGULATORY PROTEIN"/>
    <property type="match status" value="1"/>
</dbReference>
<proteinExistence type="predicted"/>
<dbReference type="PANTHER" id="PTHR30204">
    <property type="entry name" value="REDOX-CYCLING DRUG-SENSING TRANSCRIPTIONAL ACTIVATOR SOXR"/>
    <property type="match status" value="1"/>
</dbReference>
<keyword evidence="1" id="KW-0238">DNA-binding</keyword>
<dbReference type="Gene3D" id="3.20.80.10">
    <property type="entry name" value="Regulatory factor, effector binding domain"/>
    <property type="match status" value="1"/>
</dbReference>
<comment type="caution">
    <text evidence="4">The sequence shown here is derived from an EMBL/GenBank/DDBJ whole genome shotgun (WGS) entry which is preliminary data.</text>
</comment>
<dbReference type="SUPFAM" id="SSF55136">
    <property type="entry name" value="Probable bacterial effector-binding domain"/>
    <property type="match status" value="1"/>
</dbReference>
<name>A0ABW0GJB8_9MICO</name>
<dbReference type="InterPro" id="IPR010499">
    <property type="entry name" value="AraC_E-bd"/>
</dbReference>